<evidence type="ECO:0000256" key="1">
    <source>
        <dbReference type="SAM" id="MobiDB-lite"/>
    </source>
</evidence>
<evidence type="ECO:0000313" key="3">
    <source>
        <dbReference type="Proteomes" id="UP000027730"/>
    </source>
</evidence>
<feature type="compositionally biased region" description="Polar residues" evidence="1">
    <location>
        <begin position="118"/>
        <end position="130"/>
    </location>
</feature>
<feature type="compositionally biased region" description="Basic and acidic residues" evidence="1">
    <location>
        <begin position="107"/>
        <end position="117"/>
    </location>
</feature>
<dbReference type="RefSeq" id="XP_013425619.1">
    <property type="nucleotide sequence ID" value="XM_013570165.1"/>
</dbReference>
<dbReference type="GeneID" id="25413910"/>
<feature type="region of interest" description="Disordered" evidence="1">
    <location>
        <begin position="50"/>
        <end position="133"/>
    </location>
</feature>
<gene>
    <name evidence="2" type="ORF">M436DRAFT_65666</name>
</gene>
<dbReference type="OrthoDB" id="3874152at2759"/>
<dbReference type="EMBL" id="KL584714">
    <property type="protein sequence ID" value="KEQ71551.1"/>
    <property type="molecule type" value="Genomic_DNA"/>
</dbReference>
<dbReference type="HOGENOM" id="CLU_1481685_0_0_1"/>
<dbReference type="Proteomes" id="UP000027730">
    <property type="component" value="Unassembled WGS sequence"/>
</dbReference>
<feature type="compositionally biased region" description="Polar residues" evidence="1">
    <location>
        <begin position="80"/>
        <end position="93"/>
    </location>
</feature>
<proteinExistence type="predicted"/>
<sequence length="203" mass="23274">MILDKVDFSHIASAFKLRDYTYSGCNPASLSMPVGHNVQNLMLQLEKEISSSAQNSDVEQKQNKQDSSWPRKKHEHVSGSLKTNDEWMTSTSELQKDLPISQRGTQQRRDCRKDRLQVESQSQMVQSTPESQKHKLRKLERLTIRTTCANAARPTVSRHPNKNTRIVHKFSNECTAFRYFSLEAAFERLVVTAGSKKNPRLVD</sequence>
<name>A0A074XA93_9PEZI</name>
<evidence type="ECO:0000313" key="2">
    <source>
        <dbReference type="EMBL" id="KEQ71551.1"/>
    </source>
</evidence>
<keyword evidence="3" id="KW-1185">Reference proteome</keyword>
<reference evidence="2 3" key="1">
    <citation type="journal article" date="2014" name="BMC Genomics">
        <title>Genome sequencing of four Aureobasidium pullulans varieties: biotechnological potential, stress tolerance, and description of new species.</title>
        <authorList>
            <person name="Gostin Ar C."/>
            <person name="Ohm R.A."/>
            <person name="Kogej T."/>
            <person name="Sonjak S."/>
            <person name="Turk M."/>
            <person name="Zajc J."/>
            <person name="Zalar P."/>
            <person name="Grube M."/>
            <person name="Sun H."/>
            <person name="Han J."/>
            <person name="Sharma A."/>
            <person name="Chiniquy J."/>
            <person name="Ngan C.Y."/>
            <person name="Lipzen A."/>
            <person name="Barry K."/>
            <person name="Grigoriev I.V."/>
            <person name="Gunde-Cimerman N."/>
        </authorList>
    </citation>
    <scope>NUCLEOTIDE SEQUENCE [LARGE SCALE GENOMIC DNA]</scope>
    <source>
        <strain evidence="2 3">CBS 147.97</strain>
    </source>
</reference>
<dbReference type="AlphaFoldDB" id="A0A074XA93"/>
<accession>A0A074XA93</accession>
<organism evidence="2 3">
    <name type="scientific">Aureobasidium namibiae CBS 147.97</name>
    <dbReference type="NCBI Taxonomy" id="1043004"/>
    <lineage>
        <taxon>Eukaryota</taxon>
        <taxon>Fungi</taxon>
        <taxon>Dikarya</taxon>
        <taxon>Ascomycota</taxon>
        <taxon>Pezizomycotina</taxon>
        <taxon>Dothideomycetes</taxon>
        <taxon>Dothideomycetidae</taxon>
        <taxon>Dothideales</taxon>
        <taxon>Saccotheciaceae</taxon>
        <taxon>Aureobasidium</taxon>
    </lineage>
</organism>
<protein>
    <submittedName>
        <fullName evidence="2">Uncharacterized protein</fullName>
    </submittedName>
</protein>